<evidence type="ECO:0000256" key="1">
    <source>
        <dbReference type="SAM" id="MobiDB-lite"/>
    </source>
</evidence>
<sequence>MTEPKQEFVDQLRIAPHWNRILHVASSSTESGIVPISSTRVLQTNQKIATPGSSIPDGKQCLSQSPDATQPNACNETIARSISIPTPSIEHADNSVQFEKQGLRHLPTKSGTKQASVHA</sequence>
<organism evidence="2">
    <name type="scientific">Spodoptera frugiperda</name>
    <name type="common">Fall armyworm</name>
    <dbReference type="NCBI Taxonomy" id="7108"/>
    <lineage>
        <taxon>Eukaryota</taxon>
        <taxon>Metazoa</taxon>
        <taxon>Ecdysozoa</taxon>
        <taxon>Arthropoda</taxon>
        <taxon>Hexapoda</taxon>
        <taxon>Insecta</taxon>
        <taxon>Pterygota</taxon>
        <taxon>Neoptera</taxon>
        <taxon>Endopterygota</taxon>
        <taxon>Lepidoptera</taxon>
        <taxon>Glossata</taxon>
        <taxon>Ditrysia</taxon>
        <taxon>Noctuoidea</taxon>
        <taxon>Noctuidae</taxon>
        <taxon>Amphipyrinae</taxon>
        <taxon>Spodoptera</taxon>
    </lineage>
</organism>
<protein>
    <submittedName>
        <fullName evidence="2">SFRICE_015447</fullName>
    </submittedName>
</protein>
<feature type="region of interest" description="Disordered" evidence="1">
    <location>
        <begin position="49"/>
        <end position="72"/>
    </location>
</feature>
<accession>A0A2H1VWW6</accession>
<dbReference type="EMBL" id="ODYU01004927">
    <property type="protein sequence ID" value="SOQ45303.1"/>
    <property type="molecule type" value="Genomic_DNA"/>
</dbReference>
<feature type="compositionally biased region" description="Polar residues" evidence="1">
    <location>
        <begin position="61"/>
        <end position="72"/>
    </location>
</feature>
<name>A0A2H1VWW6_SPOFR</name>
<dbReference type="AlphaFoldDB" id="A0A2H1VWW6"/>
<gene>
    <name evidence="2" type="ORF">SFRICE_015447</name>
</gene>
<reference evidence="2" key="1">
    <citation type="submission" date="2016-07" db="EMBL/GenBank/DDBJ databases">
        <authorList>
            <person name="Bretaudeau A."/>
        </authorList>
    </citation>
    <scope>NUCLEOTIDE SEQUENCE</scope>
    <source>
        <strain evidence="2">Rice</strain>
        <tissue evidence="2">Whole body</tissue>
    </source>
</reference>
<evidence type="ECO:0000313" key="2">
    <source>
        <dbReference type="EMBL" id="SOQ45303.1"/>
    </source>
</evidence>
<proteinExistence type="predicted"/>